<dbReference type="OrthoDB" id="573392at2"/>
<dbReference type="EMBL" id="FOJU01000001">
    <property type="protein sequence ID" value="SFA68858.1"/>
    <property type="molecule type" value="Genomic_DNA"/>
</dbReference>
<dbReference type="Pfam" id="PF13510">
    <property type="entry name" value="Fer2_4"/>
    <property type="match status" value="1"/>
</dbReference>
<dbReference type="RefSeq" id="WP_092059481.1">
    <property type="nucleotide sequence ID" value="NZ_FOJU01000001.1"/>
</dbReference>
<dbReference type="GO" id="GO:0051536">
    <property type="term" value="F:iron-sulfur cluster binding"/>
    <property type="evidence" value="ECO:0007669"/>
    <property type="project" value="InterPro"/>
</dbReference>
<organism evidence="2 3">
    <name type="scientific">Poseidonocella pacifica</name>
    <dbReference type="NCBI Taxonomy" id="871651"/>
    <lineage>
        <taxon>Bacteria</taxon>
        <taxon>Pseudomonadati</taxon>
        <taxon>Pseudomonadota</taxon>
        <taxon>Alphaproteobacteria</taxon>
        <taxon>Rhodobacterales</taxon>
        <taxon>Roseobacteraceae</taxon>
        <taxon>Poseidonocella</taxon>
    </lineage>
</organism>
<dbReference type="InterPro" id="IPR036010">
    <property type="entry name" value="2Fe-2S_ferredoxin-like_sf"/>
</dbReference>
<protein>
    <submittedName>
        <fullName evidence="2">2Fe-2S iron-sulfur cluster binding domain-containing protein</fullName>
    </submittedName>
</protein>
<sequence>MIRLVPNHAPAIRRSEKVHFTFDGQSYEGHVGESLVSALTRAGHLSLRGAPVDGAPRGAFCCMGLCQECAVIVDGQVVEACRTDVSADLVVERVR</sequence>
<name>A0A1I0UXT7_9RHOB</name>
<gene>
    <name evidence="2" type="ORF">SAMN05421688_0049</name>
</gene>
<dbReference type="GO" id="GO:0016491">
    <property type="term" value="F:oxidoreductase activity"/>
    <property type="evidence" value="ECO:0007669"/>
    <property type="project" value="UniProtKB-KW"/>
</dbReference>
<evidence type="ECO:0000313" key="2">
    <source>
        <dbReference type="EMBL" id="SFA68858.1"/>
    </source>
</evidence>
<accession>A0A1I0UXT7</accession>
<reference evidence="2 3" key="1">
    <citation type="submission" date="2016-10" db="EMBL/GenBank/DDBJ databases">
        <authorList>
            <person name="de Groot N.N."/>
        </authorList>
    </citation>
    <scope>NUCLEOTIDE SEQUENCE [LARGE SCALE GENOMIC DNA]</scope>
    <source>
        <strain evidence="2 3">DSM 29316</strain>
    </source>
</reference>
<dbReference type="STRING" id="871651.SAMN05421688_0049"/>
<dbReference type="AlphaFoldDB" id="A0A1I0UXT7"/>
<keyword evidence="1" id="KW-0560">Oxidoreductase</keyword>
<dbReference type="Gene3D" id="3.10.20.440">
    <property type="entry name" value="2Fe-2S iron-sulphur cluster binding domain, sarcosine oxidase, alpha subunit, N-terminal domain"/>
    <property type="match status" value="1"/>
</dbReference>
<evidence type="ECO:0000313" key="3">
    <source>
        <dbReference type="Proteomes" id="UP000198796"/>
    </source>
</evidence>
<keyword evidence="3" id="KW-1185">Reference proteome</keyword>
<dbReference type="SUPFAM" id="SSF54292">
    <property type="entry name" value="2Fe-2S ferredoxin-like"/>
    <property type="match status" value="1"/>
</dbReference>
<dbReference type="Proteomes" id="UP000198796">
    <property type="component" value="Unassembled WGS sequence"/>
</dbReference>
<dbReference type="InterPro" id="IPR042204">
    <property type="entry name" value="2Fe-2S-bd_N"/>
</dbReference>
<evidence type="ECO:0000256" key="1">
    <source>
        <dbReference type="ARBA" id="ARBA00023002"/>
    </source>
</evidence>
<proteinExistence type="predicted"/>